<evidence type="ECO:0000256" key="3">
    <source>
        <dbReference type="SAM" id="Phobius"/>
    </source>
</evidence>
<reference evidence="6" key="1">
    <citation type="submission" date="2015-09" db="EMBL/GenBank/DDBJ databases">
        <authorList>
            <person name="Sai Rama Sridatta P."/>
        </authorList>
    </citation>
    <scope>NUCLEOTIDE SEQUENCE [LARGE SCALE GENOMIC DNA]</scope>
</reference>
<reference evidence="5" key="3">
    <citation type="submission" date="2025-09" db="UniProtKB">
        <authorList>
            <consortium name="Ensembl"/>
        </authorList>
    </citation>
    <scope>IDENTIFICATION</scope>
</reference>
<dbReference type="Gene3D" id="2.60.40.4100">
    <property type="entry name" value="Zona pellucida, ZP-C domain"/>
    <property type="match status" value="1"/>
</dbReference>
<proteinExistence type="predicted"/>
<evidence type="ECO:0000313" key="5">
    <source>
        <dbReference type="Ensembl" id="ENSLCAP00010051231.1"/>
    </source>
</evidence>
<sequence>MNPDAAQVEECSLFFFQVTFCFKLLVRFSLICSLFIVIFTLPLHFDLFSPFLFLLENSDITVICGTEHMDLSIYICPVYQALYNESLMVLNNQFNSPECFGTADWNADPPVLKFKIPINESAISACSNNFKVFFTRVGSGDFSDFSNIQFVNISGTITSVDPAAGMITYRPQILYKFSCRYPMQYLLNNTELGVNLAIRDNNGSFISTLSMQLYQDAQYQDMLNIPQTGLNLKTKIYVAVKASNLTDRFNVLLDRCYATTSPYPFLNTYYDLFVGCTRDAQTKVELNGAAQNAHFSFEAFRFVEHKNLTVSTFYLHCVTRLCEVSTCSTLMPVSGENQSSNPTLISHTASIMLHHMQVNQSMRNNSQNIILFALCSFSISHK</sequence>
<dbReference type="Pfam" id="PF00100">
    <property type="entry name" value="Zona_pellucida"/>
    <property type="match status" value="1"/>
</dbReference>
<dbReference type="InterPro" id="IPR001507">
    <property type="entry name" value="ZP_dom"/>
</dbReference>
<dbReference type="Proteomes" id="UP000314980">
    <property type="component" value="Unassembled WGS sequence"/>
</dbReference>
<evidence type="ECO:0000259" key="4">
    <source>
        <dbReference type="PROSITE" id="PS51034"/>
    </source>
</evidence>
<dbReference type="SMART" id="SM00241">
    <property type="entry name" value="ZP"/>
    <property type="match status" value="1"/>
</dbReference>
<dbReference type="PROSITE" id="PS51034">
    <property type="entry name" value="ZP_2"/>
    <property type="match status" value="1"/>
</dbReference>
<evidence type="ECO:0000256" key="2">
    <source>
        <dbReference type="ARBA" id="ARBA00023157"/>
    </source>
</evidence>
<organism evidence="5 6">
    <name type="scientific">Lates calcarifer</name>
    <name type="common">Barramundi</name>
    <name type="synonym">Holocentrus calcarifer</name>
    <dbReference type="NCBI Taxonomy" id="8187"/>
    <lineage>
        <taxon>Eukaryota</taxon>
        <taxon>Metazoa</taxon>
        <taxon>Chordata</taxon>
        <taxon>Craniata</taxon>
        <taxon>Vertebrata</taxon>
        <taxon>Euteleostomi</taxon>
        <taxon>Actinopterygii</taxon>
        <taxon>Neopterygii</taxon>
        <taxon>Teleostei</taxon>
        <taxon>Neoteleostei</taxon>
        <taxon>Acanthomorphata</taxon>
        <taxon>Carangaria</taxon>
        <taxon>Carangaria incertae sedis</taxon>
        <taxon>Centropomidae</taxon>
        <taxon>Lates</taxon>
    </lineage>
</organism>
<dbReference type="Pfam" id="PF23344">
    <property type="entry name" value="ZP-N"/>
    <property type="match status" value="1"/>
</dbReference>
<dbReference type="PANTHER" id="PTHR14002:SF10">
    <property type="entry name" value="ZONA PELLUCIDA-LIKE DOMAIN-CONTAINING PROTEIN 1-RELATED"/>
    <property type="match status" value="1"/>
</dbReference>
<evidence type="ECO:0000256" key="1">
    <source>
        <dbReference type="ARBA" id="ARBA00022729"/>
    </source>
</evidence>
<dbReference type="InParanoid" id="A0A4W6FKW9"/>
<dbReference type="Ensembl" id="ENSLCAT00010052569.1">
    <property type="protein sequence ID" value="ENSLCAP00010051231.1"/>
    <property type="gene ID" value="ENSLCAG00010023849.1"/>
</dbReference>
<dbReference type="InterPro" id="IPR055356">
    <property type="entry name" value="ZP-N"/>
</dbReference>
<keyword evidence="6" id="KW-1185">Reference proteome</keyword>
<feature type="domain" description="ZP" evidence="4">
    <location>
        <begin position="63"/>
        <end position="340"/>
    </location>
</feature>
<keyword evidence="3" id="KW-0472">Membrane</keyword>
<accession>A0A4W6FKW9</accession>
<keyword evidence="3" id="KW-1133">Transmembrane helix</keyword>
<dbReference type="PANTHER" id="PTHR14002">
    <property type="entry name" value="ENDOGLIN/TGF-BETA RECEPTOR TYPE III"/>
    <property type="match status" value="1"/>
</dbReference>
<reference evidence="5" key="2">
    <citation type="submission" date="2025-08" db="UniProtKB">
        <authorList>
            <consortium name="Ensembl"/>
        </authorList>
    </citation>
    <scope>IDENTIFICATION</scope>
</reference>
<name>A0A4W6FKW9_LATCA</name>
<dbReference type="InterPro" id="IPR042235">
    <property type="entry name" value="ZP-C_dom"/>
</dbReference>
<dbReference type="InterPro" id="IPR055355">
    <property type="entry name" value="ZP-C"/>
</dbReference>
<protein>
    <submittedName>
        <fullName evidence="5">Si:dkey-4p15.5</fullName>
    </submittedName>
</protein>
<keyword evidence="1" id="KW-0732">Signal</keyword>
<feature type="transmembrane region" description="Helical" evidence="3">
    <location>
        <begin position="24"/>
        <end position="45"/>
    </location>
</feature>
<keyword evidence="3" id="KW-0812">Transmembrane</keyword>
<dbReference type="GeneTree" id="ENSGT00940000164443"/>
<dbReference type="AlphaFoldDB" id="A0A4W6FKW9"/>
<keyword evidence="2" id="KW-1015">Disulfide bond</keyword>
<evidence type="ECO:0000313" key="6">
    <source>
        <dbReference type="Proteomes" id="UP000314980"/>
    </source>
</evidence>